<evidence type="ECO:0000313" key="1">
    <source>
        <dbReference type="EMBL" id="KAF7260894.1"/>
    </source>
</evidence>
<organism evidence="1 2">
    <name type="scientific">Paragonimus skrjabini miyazakii</name>
    <dbReference type="NCBI Taxonomy" id="59628"/>
    <lineage>
        <taxon>Eukaryota</taxon>
        <taxon>Metazoa</taxon>
        <taxon>Spiralia</taxon>
        <taxon>Lophotrochozoa</taxon>
        <taxon>Platyhelminthes</taxon>
        <taxon>Trematoda</taxon>
        <taxon>Digenea</taxon>
        <taxon>Plagiorchiida</taxon>
        <taxon>Troglotremata</taxon>
        <taxon>Troglotrematidae</taxon>
        <taxon>Paragonimus</taxon>
    </lineage>
</organism>
<comment type="caution">
    <text evidence="1">The sequence shown here is derived from an EMBL/GenBank/DDBJ whole genome shotgun (WGS) entry which is preliminary data.</text>
</comment>
<accession>A0A8S9Z284</accession>
<dbReference type="EMBL" id="JTDE01000572">
    <property type="protein sequence ID" value="KAF7260894.1"/>
    <property type="molecule type" value="Genomic_DNA"/>
</dbReference>
<dbReference type="AlphaFoldDB" id="A0A8S9Z284"/>
<evidence type="ECO:0000313" key="2">
    <source>
        <dbReference type="Proteomes" id="UP000822476"/>
    </source>
</evidence>
<sequence length="53" mass="6243">MVVLRAQLTIYRRSLSQTCSWQNVTNCFQKIQFSPTPPMHQNWSVMILNINSM</sequence>
<gene>
    <name evidence="1" type="ORF">EG68_02184</name>
</gene>
<protein>
    <submittedName>
        <fullName evidence="1">Uncharacterized protein</fullName>
    </submittedName>
</protein>
<keyword evidence="2" id="KW-1185">Reference proteome</keyword>
<dbReference type="Proteomes" id="UP000822476">
    <property type="component" value="Unassembled WGS sequence"/>
</dbReference>
<reference evidence="1" key="1">
    <citation type="submission" date="2019-07" db="EMBL/GenBank/DDBJ databases">
        <title>Annotation for the trematode Paragonimus miyazaki's.</title>
        <authorList>
            <person name="Choi Y.-J."/>
        </authorList>
    </citation>
    <scope>NUCLEOTIDE SEQUENCE</scope>
    <source>
        <strain evidence="1">Japan</strain>
    </source>
</reference>
<name>A0A8S9Z284_9TREM</name>
<proteinExistence type="predicted"/>